<feature type="compositionally biased region" description="Basic and acidic residues" evidence="13">
    <location>
        <begin position="1062"/>
        <end position="1071"/>
    </location>
</feature>
<feature type="domain" description="Cadherin" evidence="15">
    <location>
        <begin position="1240"/>
        <end position="1346"/>
    </location>
</feature>
<keyword evidence="5" id="KW-0732">Signal</keyword>
<dbReference type="Proteomes" id="UP000828236">
    <property type="component" value="Unassembled WGS sequence"/>
</dbReference>
<feature type="domain" description="Cadherin" evidence="15">
    <location>
        <begin position="525"/>
        <end position="629"/>
    </location>
</feature>
<feature type="compositionally biased region" description="Polar residues" evidence="13">
    <location>
        <begin position="1072"/>
        <end position="1089"/>
    </location>
</feature>
<name>A0A9D4P3G8_DERFA</name>
<evidence type="ECO:0000256" key="12">
    <source>
        <dbReference type="PROSITE-ProRule" id="PRU00043"/>
    </source>
</evidence>
<feature type="compositionally biased region" description="Low complexity" evidence="13">
    <location>
        <begin position="3713"/>
        <end position="3728"/>
    </location>
</feature>
<feature type="domain" description="Cadherin" evidence="15">
    <location>
        <begin position="863"/>
        <end position="957"/>
    </location>
</feature>
<feature type="domain" description="Cadherin" evidence="15">
    <location>
        <begin position="2876"/>
        <end position="2974"/>
    </location>
</feature>
<evidence type="ECO:0000256" key="11">
    <source>
        <dbReference type="ARBA" id="ARBA00023180"/>
    </source>
</evidence>
<dbReference type="PRINTS" id="PR00205">
    <property type="entry name" value="CADHERIN"/>
</dbReference>
<feature type="compositionally biased region" description="Basic and acidic residues" evidence="13">
    <location>
        <begin position="1636"/>
        <end position="1648"/>
    </location>
</feature>
<feature type="region of interest" description="Disordered" evidence="13">
    <location>
        <begin position="3649"/>
        <end position="3669"/>
    </location>
</feature>
<reference evidence="16" key="2">
    <citation type="journal article" date="2021" name="World Allergy Organ. J.">
        <title>Chromosome-level assembly of Dermatophagoides farinae genome and transcriptome reveals two novel allergens Der f 37 and Der f 39.</title>
        <authorList>
            <person name="Chen J."/>
            <person name="Cai Z."/>
            <person name="Fan D."/>
            <person name="Hu J."/>
            <person name="Hou Y."/>
            <person name="He Y."/>
            <person name="Zhang Z."/>
            <person name="Zhao Z."/>
            <person name="Gao P."/>
            <person name="Hu W."/>
            <person name="Sun J."/>
            <person name="Li J."/>
            <person name="Ji K."/>
        </authorList>
    </citation>
    <scope>NUCLEOTIDE SEQUENCE</scope>
    <source>
        <strain evidence="16">JKM2019</strain>
    </source>
</reference>
<feature type="domain" description="Cadherin" evidence="15">
    <location>
        <begin position="2352"/>
        <end position="2551"/>
    </location>
</feature>
<evidence type="ECO:0000256" key="14">
    <source>
        <dbReference type="SAM" id="Phobius"/>
    </source>
</evidence>
<keyword evidence="10 14" id="KW-0472">Membrane</keyword>
<feature type="domain" description="Cadherin" evidence="15">
    <location>
        <begin position="143"/>
        <end position="282"/>
    </location>
</feature>
<keyword evidence="7 12" id="KW-0106">Calcium</keyword>
<reference evidence="16" key="1">
    <citation type="submission" date="2020-06" db="EMBL/GenBank/DDBJ databases">
        <authorList>
            <person name="Ji K."/>
            <person name="Li J."/>
        </authorList>
    </citation>
    <scope>NUCLEOTIDE SEQUENCE</scope>
    <source>
        <strain evidence="16">JKM2019</strain>
        <tissue evidence="16">Whole body</tissue>
    </source>
</reference>
<dbReference type="PANTHER" id="PTHR24026:SF136">
    <property type="entry name" value="PROTOCADHERIN-23"/>
    <property type="match status" value="1"/>
</dbReference>
<feature type="region of interest" description="Disordered" evidence="13">
    <location>
        <begin position="1"/>
        <end position="21"/>
    </location>
</feature>
<feature type="region of interest" description="Disordered" evidence="13">
    <location>
        <begin position="1630"/>
        <end position="1651"/>
    </location>
</feature>
<feature type="domain" description="Cadherin" evidence="15">
    <location>
        <begin position="3279"/>
        <end position="3367"/>
    </location>
</feature>
<dbReference type="GO" id="GO:0060429">
    <property type="term" value="P:epithelium development"/>
    <property type="evidence" value="ECO:0007669"/>
    <property type="project" value="UniProtKB-ARBA"/>
</dbReference>
<evidence type="ECO:0000256" key="13">
    <source>
        <dbReference type="SAM" id="MobiDB-lite"/>
    </source>
</evidence>
<feature type="domain" description="Cadherin" evidence="15">
    <location>
        <begin position="418"/>
        <end position="524"/>
    </location>
</feature>
<dbReference type="FunFam" id="2.60.40.60:FF:000020">
    <property type="entry name" value="Dachsous cadherin-related 1b"/>
    <property type="match status" value="1"/>
</dbReference>
<dbReference type="PROSITE" id="PS50268">
    <property type="entry name" value="CADHERIN_2"/>
    <property type="match status" value="26"/>
</dbReference>
<feature type="region of interest" description="Disordered" evidence="13">
    <location>
        <begin position="1062"/>
        <end position="1094"/>
    </location>
</feature>
<comment type="subcellular location">
    <subcellularLocation>
        <location evidence="1">Cell membrane</location>
        <topology evidence="1">Single-pass type I membrane protein</topology>
    </subcellularLocation>
</comment>
<feature type="domain" description="Cadherin" evidence="15">
    <location>
        <begin position="2974"/>
        <end position="3073"/>
    </location>
</feature>
<evidence type="ECO:0000256" key="10">
    <source>
        <dbReference type="ARBA" id="ARBA00023136"/>
    </source>
</evidence>
<dbReference type="GO" id="GO:0005886">
    <property type="term" value="C:plasma membrane"/>
    <property type="evidence" value="ECO:0007669"/>
    <property type="project" value="UniProtKB-SubCell"/>
</dbReference>
<feature type="domain" description="Cadherin" evidence="15">
    <location>
        <begin position="76"/>
        <end position="141"/>
    </location>
</feature>
<dbReference type="PANTHER" id="PTHR24026">
    <property type="entry name" value="FAT ATYPICAL CADHERIN-RELATED"/>
    <property type="match status" value="1"/>
</dbReference>
<dbReference type="CDD" id="cd11304">
    <property type="entry name" value="Cadherin_repeat"/>
    <property type="match status" value="26"/>
</dbReference>
<dbReference type="InterPro" id="IPR015919">
    <property type="entry name" value="Cadherin-like_sf"/>
</dbReference>
<feature type="compositionally biased region" description="Low complexity" evidence="13">
    <location>
        <begin position="182"/>
        <end position="194"/>
    </location>
</feature>
<evidence type="ECO:0000256" key="1">
    <source>
        <dbReference type="ARBA" id="ARBA00004251"/>
    </source>
</evidence>
<evidence type="ECO:0000256" key="9">
    <source>
        <dbReference type="ARBA" id="ARBA00022989"/>
    </source>
</evidence>
<feature type="domain" description="Cadherin" evidence="15">
    <location>
        <begin position="1913"/>
        <end position="2017"/>
    </location>
</feature>
<feature type="transmembrane region" description="Helical" evidence="14">
    <location>
        <begin position="3372"/>
        <end position="3395"/>
    </location>
</feature>
<dbReference type="FunFam" id="2.60.40.60:FF:000123">
    <property type="entry name" value="Protocadherin beta 4"/>
    <property type="match status" value="2"/>
</dbReference>
<dbReference type="PROSITE" id="PS00232">
    <property type="entry name" value="CADHERIN_1"/>
    <property type="match status" value="10"/>
</dbReference>
<organism evidence="16">
    <name type="scientific">Dermatophagoides farinae</name>
    <name type="common">American house dust mite</name>
    <dbReference type="NCBI Taxonomy" id="6954"/>
    <lineage>
        <taxon>Eukaryota</taxon>
        <taxon>Metazoa</taxon>
        <taxon>Ecdysozoa</taxon>
        <taxon>Arthropoda</taxon>
        <taxon>Chelicerata</taxon>
        <taxon>Arachnida</taxon>
        <taxon>Acari</taxon>
        <taxon>Acariformes</taxon>
        <taxon>Sarcoptiformes</taxon>
        <taxon>Astigmata</taxon>
        <taxon>Psoroptidia</taxon>
        <taxon>Analgoidea</taxon>
        <taxon>Pyroglyphidae</taxon>
        <taxon>Dermatophagoidinae</taxon>
        <taxon>Dermatophagoides</taxon>
    </lineage>
</organism>
<dbReference type="SMART" id="SM00112">
    <property type="entry name" value="CA"/>
    <property type="match status" value="25"/>
</dbReference>
<feature type="domain" description="Cadherin" evidence="15">
    <location>
        <begin position="2552"/>
        <end position="2653"/>
    </location>
</feature>
<feature type="domain" description="Cadherin" evidence="15">
    <location>
        <begin position="3093"/>
        <end position="3190"/>
    </location>
</feature>
<dbReference type="Gene3D" id="2.60.40.60">
    <property type="entry name" value="Cadherins"/>
    <property type="match status" value="27"/>
</dbReference>
<evidence type="ECO:0000256" key="3">
    <source>
        <dbReference type="ARBA" id="ARBA00022692"/>
    </source>
</evidence>
<feature type="domain" description="Cadherin" evidence="15">
    <location>
        <begin position="1577"/>
        <end position="1708"/>
    </location>
</feature>
<feature type="domain" description="Cadherin" evidence="15">
    <location>
        <begin position="2129"/>
        <end position="2242"/>
    </location>
</feature>
<dbReference type="Pfam" id="PF00028">
    <property type="entry name" value="Cadherin"/>
    <property type="match status" value="13"/>
</dbReference>
<feature type="domain" description="Cadherin" evidence="15">
    <location>
        <begin position="283"/>
        <end position="413"/>
    </location>
</feature>
<feature type="domain" description="Cadherin" evidence="15">
    <location>
        <begin position="1710"/>
        <end position="1809"/>
    </location>
</feature>
<keyword evidence="9 14" id="KW-1133">Transmembrane helix</keyword>
<dbReference type="GO" id="GO:0009653">
    <property type="term" value="P:anatomical structure morphogenesis"/>
    <property type="evidence" value="ECO:0007669"/>
    <property type="project" value="UniProtKB-ARBA"/>
</dbReference>
<evidence type="ECO:0000256" key="7">
    <source>
        <dbReference type="ARBA" id="ARBA00022837"/>
    </source>
</evidence>
<keyword evidence="8" id="KW-0130">Cell adhesion</keyword>
<keyword evidence="2" id="KW-1003">Cell membrane</keyword>
<evidence type="ECO:0000313" key="16">
    <source>
        <dbReference type="EMBL" id="KAH7643501.1"/>
    </source>
</evidence>
<protein>
    <submittedName>
        <fullName evidence="16">Protocadherin fat-like protein</fullName>
    </submittedName>
</protein>
<feature type="domain" description="Cadherin" evidence="15">
    <location>
        <begin position="640"/>
        <end position="743"/>
    </location>
</feature>
<feature type="domain" description="Cadherin" evidence="15">
    <location>
        <begin position="2018"/>
        <end position="2128"/>
    </location>
</feature>
<gene>
    <name evidence="16" type="ORF">HUG17_5863</name>
</gene>
<feature type="domain" description="Cadherin" evidence="15">
    <location>
        <begin position="964"/>
        <end position="1066"/>
    </location>
</feature>
<keyword evidence="11" id="KW-0325">Glycoprotein</keyword>
<feature type="region of interest" description="Disordered" evidence="13">
    <location>
        <begin position="3696"/>
        <end position="3729"/>
    </location>
</feature>
<dbReference type="GO" id="GO:0007156">
    <property type="term" value="P:homophilic cell adhesion via plasma membrane adhesion molecules"/>
    <property type="evidence" value="ECO:0007669"/>
    <property type="project" value="InterPro"/>
</dbReference>
<accession>A0A9D4P3G8</accession>
<feature type="domain" description="Cadherin" evidence="15">
    <location>
        <begin position="2797"/>
        <end position="2875"/>
    </location>
</feature>
<keyword evidence="3 14" id="KW-0812">Transmembrane</keyword>
<sequence>MGTSCFINDPRPSPPYDGGGGGGGDRFKTIKLIAFLLIINYVISSCHAYSDTVYFEVKENSPPQTYVGRIPTKNGFHYHINDDQPVEFHLDPETGVIVTTDVPVDRESISLYNFVILSSSPTYPIQVKIRVLDVNDNEPIWPDYINTNLSFSESSPIGTRVILDNPIDPDEGDLQFTLNLINDNNDDGSSTTNDINDDDQEDTELSPFTLNYNSSTKFLYLEVSAKLDREIRNSYLLNITAYDGGGSDSVDADGNSDQRQQHYSWTIFTVKILDSNDNPPIFDHSDYIVSLNDSIGKDVSILQVHATDADQEQSDNSRVSYYLHSLVLNDFQIDEKTGIISTVHDGPIHCGRNRHQMTTSKLSNDADNDDDDDVDGRICVFTVFAHDHGQPRQDGRTYVTARIAPTNNHAPIIKFRYFSKSDYAHVDENAPNGSVVAAVSVIDFDYGPNGRTWLTIVDGNQRGDFRLESLGNSHIIKVNSSLDRERIARYNLTIMAHDNGQPSKYSTDNLVIIVQDHNDHGPKFDKDLYEATIVESRYQIGMFVIALHATDQDDGINAQISYSISGPDSHYFRCDPITGLITTDKIIDREHIDSFELRVAARDGASNPKWAHAILRVKVLDINDCRPEIRLPLGYYFNEDLNQYEIDLNENTLLNLDLIINDADLGPNGTVDVQLLYDYNDRFRIESSQRLISTIKFDYEQCNHGNHFRLVLLAKDRGPVEPLWSLMTIIVKIRNIDDESPRLYPKKYYSFIPLHAISALNYSVIINKLQILNNDFQIPVNYRIIHDNNDEDGNLVRQFFHVNNNGEMRFKNANTNIRLLRNRQHFFFNIECLGCARDYNQVQMHVFLINDSNNRTEFNNNHQRQSYHFQILENLPIDTVVGQLDDVDIDRYQLYIIKGDPDEHFRLESNLLKTNHILDREQNPHYKLQTIAICLDHFFYIDIEIHVIDQDDCQPYFPVPFDLIQIDENVPIMYTVRHLNAIDLDNSENSSIIYRFINENPFDMFIIDNNELKLAKAINNNDDDDNNVMNLLMKKSTTTTTTSSSNIYPLIKVMVKAIDKNRKQKIDDDHQQQSTLNGNGQQSTLTSTACGHHHHDQDDDSMAIIRLFIEVKPVLHSPRWKPRFQRKFIEIFLIESIAVNEIFYEINIENLRNDSFVYSLVPSRQDDSNSDSFVNHFAILPSGHLYVRKSLDREKSDLYIFNISMSNAELFASNNHTTSVDTMQMLIHIKDVNDNKPKFDRDIYEFQIPENYSQIFYIGQVHATDDDLGPNAQIVYSIVNSYYSSYAEIDPTNGFIWTNVNFDREQLSRFEIIVQATDQPIDEESFTSQTMVRIEILDINDNRPQFEMPSNVTLIHRNDEDDYAIMYGQMIVIETVEIGTVLTRFEAIDLDVDSIISYRLLFESNDMMIATINETSGVLILAKQLDREIRDNYALIIEATDGRYSSRFHLKIIVEDFNDCQPEWINFTGNIVELFVAENISIGSEIFTFQAVDRDLGSNALFHFAIENQSGTNHHQKYFDILNEKLVVINRLDYEKNRQHLLNISLIETAVNRVASTKSIRINVLDINDCQPTFVRRTETEVIRVTENIDIGSKLLSLQANDCDQNDRLRFEIIACNTHYHTHRNIYQSINGDDGPNDHETAQHKHDSNNCPLKLNEETGEIINMNNLDREVIESINLRLLVRDNVGHVDRMKIIFIVDDVNDESPMFITPNTIVIDTIEHQRPNTIIGAVKAIDLDLGVNSAITYKLEYSSHGHLFDLDPFTGVFRMKTVISSSMEPIIVNVSATDGGGLKNFDLIEFIVIDSNQPWLDMIEIRLDINENLPLATEIYRLECHDHQSSSNGVDGCHFYLINSTDRNFEVNKMTGIITAVDLIDREMLAKRLLQVLVIGPRYLQRQMIHINVLDQNDNPPYLTNTSIIVELSETLSPGTDVFDISQMIADEDLNNKFDFQIINCSTCSTNGVFALNRKTGIFTLQSPLDCEKIDKYKILFGVSDGIYLLTSLMEFHIIDENDNQPFFNQSDYVFGIRENTERGTIIGQIQAFDADVSNKNLIYSIVNDHDDEQMNDVQSSIFSLDSRSGQFTLSKRLDYETDPNEYQLKVIASDGKFNSNPVRITFKLINLSDNPPVFESSIYRIDIFENKIANNIICLQAFDADLVNHNIEPPPSQAIDDIMNITYHLIDNNDGQQIQIDHKTGCISIVRPLDRETQSSINLTAIATDGYSNTTAIVSVHILDENDNYPRFDLKKTARNIRIMENTAIDTVIYTFEAIDLDSPPNSYVHYELIAIDNNDTATLPFIIGPIDGQLKITSLIDREQMDHYDLIVRATDYGGRFNDHHCRIDIDDLNDNSPVFPQHSYELRVYENVTIGHTVFQLDAQDADPTDDINYKIISGDPFEINEYQLKVNAIDRAGNIDTANIRINIMNVLDEKPWFAESRYEVNWFENQTGVIGQFTAIVRKIRANDMKRPHLRSLSSMNHINYLLMNNYNDCFHLNSSNATLSIQRPIDREHLQQQQRSNVIELKVMAIDSLSRLSNMAKIAIKIIDINDNVPEFIRGPRVFHLQENHQYDSNTSIGWIQAKDPDEADIIEYQLLQPINDRFTIDSNGMIRLQSSWRFDREQQSEYPIQVIVSDSKHSISTNVSIIIDDQNDCSPQIIRINGIPVTNTMLKLQIPVKKLQSIFQHKFPLIGIEVFDCDEGVNGLVQIRIDDDSLYNVLQVDDQTGVIKTDGRNLNEEMLMQINQMDLIITDQSDMNKLSTEYSIEFDWVDNDRYRETELIIGKNFIELFISETNVVNESLYRFESNIDSLSIEIYAGDLYNHFTIVNKSLINIRPLDYESIKSYDLYIQATTTTDNNDQYQFIFIRLNVKNENDNPPSFIQPMYNVSIPEEESEIFVQQVWANDCDSLDTHVHYSIIEDNLPFKIDSNTGNIFTTDKIDRELNDHFKLTIRATDNDGLQSIATVMVNIEDKNDNPPRFTHLLRTNISEQTPIGSFIIQVQSIDKDLGNNSLVTYNLLTDTRTFRIDSSDGKIYLIDRLDRETKEQYFLTVTADDGSWKSQTTVTIYVLDENDCRPEFDQSIYEFNVAFDRLAVNHTIGKVQAIDNDKSYNGLVTYRLKERSKHFAIDAKTGEIVVRQIPKLYETEMSFLNRHTLTVIATDSGQRPNSNQATILIRYYSNVDKNNDHRVIQIPIDLRNGTLLYTSNAMIRLADDHRSSRIFRTHYNQLLFNANDADMPNDSVNSQIHYTFNVSKLYWNKNLDDYLTINYKDSYGNLFKKNLSSFEIIDQIEELADIKMPFIMNETTGELKLHHYVDYEIITGYSLMITAKDRAWYPKQTSIPFNVWIDDIDDFIGYNLIDSDKLYHASSPKPDPMSIGVMVVIFFFVILILVISTSFLVYHNQRKRLLSETRKISGTSVCSSTLRPYDVHCQFSNDMVQRLQQQQQQQTQQQQEIINSIAAAAAVNHRSQPPQQHIRLNSNLSQSSQSQVTPPLVGIQHCLSSSQQMPPVSVGVNNPRNSIRKTAQQQHRSIPPVGQQHVSSTSLMQMAMTTKPDIVTAPMPAAPSLPPPPPPLPPVINSNPNVHLMNSQPPTVVSSIYTHSNSENYTDNYSNILASAEHYDLENASSIAPSDIDIVYHYKGYRNRDRIGNIHHINSGGSQTSKGHHHAPLSRLSPSVSELSSAHPHILTLHDLRESQATGSVAIPPPQPPIMNHRIQQQQPLPPQSSNNNKSRMIDDEIENNSYGAYSVYTGVGGDSTNGGW</sequence>
<evidence type="ECO:0000259" key="15">
    <source>
        <dbReference type="PROSITE" id="PS50268"/>
    </source>
</evidence>
<evidence type="ECO:0000256" key="6">
    <source>
        <dbReference type="ARBA" id="ARBA00022737"/>
    </source>
</evidence>
<dbReference type="InterPro" id="IPR020894">
    <property type="entry name" value="Cadherin_CS"/>
</dbReference>
<feature type="domain" description="Cadherin" evidence="15">
    <location>
        <begin position="1468"/>
        <end position="1574"/>
    </location>
</feature>
<proteinExistence type="predicted"/>
<dbReference type="FunFam" id="2.60.40.60:FF:000104">
    <property type="entry name" value="cadherin-23 isoform X1"/>
    <property type="match status" value="1"/>
</dbReference>
<feature type="compositionally biased region" description="Acidic residues" evidence="13">
    <location>
        <begin position="195"/>
        <end position="204"/>
    </location>
</feature>
<feature type="domain" description="Cadherin" evidence="15">
    <location>
        <begin position="1810"/>
        <end position="1912"/>
    </location>
</feature>
<comment type="caution">
    <text evidence="16">The sequence shown here is derived from an EMBL/GenBank/DDBJ whole genome shotgun (WGS) entry which is preliminary data.</text>
</comment>
<feature type="domain" description="Cadherin" evidence="15">
    <location>
        <begin position="2245"/>
        <end position="2351"/>
    </location>
</feature>
<dbReference type="EMBL" id="SDOV01000002">
    <property type="protein sequence ID" value="KAH7643501.1"/>
    <property type="molecule type" value="Genomic_DNA"/>
</dbReference>
<feature type="domain" description="Cadherin" evidence="15">
    <location>
        <begin position="1125"/>
        <end position="1239"/>
    </location>
</feature>
<keyword evidence="4" id="KW-0479">Metal-binding</keyword>
<dbReference type="Pfam" id="PF25374">
    <property type="entry name" value="Cadherin_FAT4_N"/>
    <property type="match status" value="1"/>
</dbReference>
<dbReference type="GO" id="GO:0005509">
    <property type="term" value="F:calcium ion binding"/>
    <property type="evidence" value="ECO:0007669"/>
    <property type="project" value="UniProtKB-UniRule"/>
</dbReference>
<dbReference type="SUPFAM" id="SSF49313">
    <property type="entry name" value="Cadherin-like"/>
    <property type="match status" value="27"/>
</dbReference>
<evidence type="ECO:0000256" key="8">
    <source>
        <dbReference type="ARBA" id="ARBA00022889"/>
    </source>
</evidence>
<evidence type="ECO:0000256" key="2">
    <source>
        <dbReference type="ARBA" id="ARBA00022475"/>
    </source>
</evidence>
<dbReference type="InterPro" id="IPR002126">
    <property type="entry name" value="Cadherin-like_dom"/>
</dbReference>
<feature type="domain" description="Cadherin" evidence="15">
    <location>
        <begin position="1372"/>
        <end position="1464"/>
    </location>
</feature>
<evidence type="ECO:0000256" key="5">
    <source>
        <dbReference type="ARBA" id="ARBA00022729"/>
    </source>
</evidence>
<dbReference type="FunFam" id="2.60.40.60:FF:000035">
    <property type="entry name" value="Protocadherin Fat 3"/>
    <property type="match status" value="1"/>
</dbReference>
<evidence type="ECO:0000256" key="4">
    <source>
        <dbReference type="ARBA" id="ARBA00022723"/>
    </source>
</evidence>
<feature type="region of interest" description="Disordered" evidence="13">
    <location>
        <begin position="182"/>
        <end position="206"/>
    </location>
</feature>
<keyword evidence="6" id="KW-0677">Repeat</keyword>